<feature type="non-terminal residue" evidence="2">
    <location>
        <position position="1"/>
    </location>
</feature>
<dbReference type="InterPro" id="IPR057135">
    <property type="entry name" value="At4g27190-like_LRR"/>
</dbReference>
<feature type="domain" description="Disease resistance protein At4g27190-like leucine-rich repeats" evidence="1">
    <location>
        <begin position="6"/>
        <end position="71"/>
    </location>
</feature>
<dbReference type="OrthoDB" id="1510757at2759"/>
<dbReference type="Pfam" id="PF23247">
    <property type="entry name" value="LRR_RPS2"/>
    <property type="match status" value="1"/>
</dbReference>
<protein>
    <recommendedName>
        <fullName evidence="1">Disease resistance protein At4g27190-like leucine-rich repeats domain-containing protein</fullName>
    </recommendedName>
</protein>
<dbReference type="SUPFAM" id="SSF52047">
    <property type="entry name" value="RNI-like"/>
    <property type="match status" value="1"/>
</dbReference>
<evidence type="ECO:0000259" key="1">
    <source>
        <dbReference type="Pfam" id="PF23247"/>
    </source>
</evidence>
<sequence length="148" mass="16646">MCVANSLGKLQTLKIERCFGMEEVIQDLQVSTISFQCLREVQVRECNKLNFLFPMYVANSLGQLQTLKIESYSQLQDIIQGPEVLISMAQGLAQLNEVELINLPQSLSLANNLGQLHTLKINIIGRYNPRPTCGIQMSAPKFKRSMCI</sequence>
<proteinExistence type="predicted"/>
<gene>
    <name evidence="2" type="ORF">Gohar_024998</name>
</gene>
<dbReference type="InterPro" id="IPR032675">
    <property type="entry name" value="LRR_dom_sf"/>
</dbReference>
<comment type="caution">
    <text evidence="2">The sequence shown here is derived from an EMBL/GenBank/DDBJ whole genome shotgun (WGS) entry which is preliminary data.</text>
</comment>
<evidence type="ECO:0000313" key="3">
    <source>
        <dbReference type="Proteomes" id="UP000593560"/>
    </source>
</evidence>
<dbReference type="Proteomes" id="UP000593560">
    <property type="component" value="Unassembled WGS sequence"/>
</dbReference>
<organism evidence="2 3">
    <name type="scientific">Gossypium harknessii</name>
    <dbReference type="NCBI Taxonomy" id="34285"/>
    <lineage>
        <taxon>Eukaryota</taxon>
        <taxon>Viridiplantae</taxon>
        <taxon>Streptophyta</taxon>
        <taxon>Embryophyta</taxon>
        <taxon>Tracheophyta</taxon>
        <taxon>Spermatophyta</taxon>
        <taxon>Magnoliopsida</taxon>
        <taxon>eudicotyledons</taxon>
        <taxon>Gunneridae</taxon>
        <taxon>Pentapetalae</taxon>
        <taxon>rosids</taxon>
        <taxon>malvids</taxon>
        <taxon>Malvales</taxon>
        <taxon>Malvaceae</taxon>
        <taxon>Malvoideae</taxon>
        <taxon>Gossypium</taxon>
    </lineage>
</organism>
<evidence type="ECO:0000313" key="2">
    <source>
        <dbReference type="EMBL" id="MBA0809333.1"/>
    </source>
</evidence>
<dbReference type="EMBL" id="JABFAD010000009">
    <property type="protein sequence ID" value="MBA0809333.1"/>
    <property type="molecule type" value="Genomic_DNA"/>
</dbReference>
<name>A0A7J9HHT6_9ROSI</name>
<dbReference type="AlphaFoldDB" id="A0A7J9HHT6"/>
<dbReference type="Gene3D" id="3.80.10.10">
    <property type="entry name" value="Ribonuclease Inhibitor"/>
    <property type="match status" value="1"/>
</dbReference>
<accession>A0A7J9HHT6</accession>
<reference evidence="2 3" key="1">
    <citation type="journal article" date="2019" name="Genome Biol. Evol.">
        <title>Insights into the evolution of the New World diploid cottons (Gossypium, subgenus Houzingenia) based on genome sequencing.</title>
        <authorList>
            <person name="Grover C.E."/>
            <person name="Arick M.A. 2nd"/>
            <person name="Thrash A."/>
            <person name="Conover J.L."/>
            <person name="Sanders W.S."/>
            <person name="Peterson D.G."/>
            <person name="Frelichowski J.E."/>
            <person name="Scheffler J.A."/>
            <person name="Scheffler B.E."/>
            <person name="Wendel J.F."/>
        </authorList>
    </citation>
    <scope>NUCLEOTIDE SEQUENCE [LARGE SCALE GENOMIC DNA]</scope>
    <source>
        <strain evidence="2">0</strain>
        <tissue evidence="2">Leaf</tissue>
    </source>
</reference>
<keyword evidence="3" id="KW-1185">Reference proteome</keyword>